<protein>
    <submittedName>
        <fullName evidence="1">Uncharacterized protein</fullName>
    </submittedName>
</protein>
<name>A0A822YZZ2_NELNU</name>
<evidence type="ECO:0000313" key="2">
    <source>
        <dbReference type="Proteomes" id="UP000607653"/>
    </source>
</evidence>
<reference evidence="1 2" key="1">
    <citation type="journal article" date="2020" name="Mol. Biol. Evol.">
        <title>Distinct Expression and Methylation Patterns for Genes with Different Fates following a Single Whole-Genome Duplication in Flowering Plants.</title>
        <authorList>
            <person name="Shi T."/>
            <person name="Rahmani R.S."/>
            <person name="Gugger P.F."/>
            <person name="Wang M."/>
            <person name="Li H."/>
            <person name="Zhang Y."/>
            <person name="Li Z."/>
            <person name="Wang Q."/>
            <person name="Van de Peer Y."/>
            <person name="Marchal K."/>
            <person name="Chen J."/>
        </authorList>
    </citation>
    <scope>NUCLEOTIDE SEQUENCE [LARGE SCALE GENOMIC DNA]</scope>
    <source>
        <tissue evidence="1">Leaf</tissue>
    </source>
</reference>
<dbReference type="AlphaFoldDB" id="A0A822YZZ2"/>
<dbReference type="PANTHER" id="PTHR33978:SF18">
    <property type="entry name" value="OS01G0656300 PROTEIN"/>
    <property type="match status" value="1"/>
</dbReference>
<proteinExistence type="predicted"/>
<dbReference type="PANTHER" id="PTHR33978">
    <property type="entry name" value="SERINE/THREONINE-KINASE"/>
    <property type="match status" value="1"/>
</dbReference>
<keyword evidence="2" id="KW-1185">Reference proteome</keyword>
<dbReference type="EMBL" id="DUZY01000004">
    <property type="protein sequence ID" value="DAD36326.1"/>
    <property type="molecule type" value="Genomic_DNA"/>
</dbReference>
<sequence length="188" mass="21570">MLVRSIVSGYLKGNRCCPPCQCQFHPKFIGSWKLIHQHQRSDSLKKAVSRRLLHYKMKEQQAEEAAAAADEAEAIWDCGSPLYDSFELASLGHLIDRQLMVWPSLCGSTRLTGRFSGESSRMNRFSLLRSDAGPETKIIDRLSKVSRLGELVRMKTWKRMMNWERKDKAKKMKLGFCYGIGICAQRKQ</sequence>
<accession>A0A822YZZ2</accession>
<organism evidence="1 2">
    <name type="scientific">Nelumbo nucifera</name>
    <name type="common">Sacred lotus</name>
    <dbReference type="NCBI Taxonomy" id="4432"/>
    <lineage>
        <taxon>Eukaryota</taxon>
        <taxon>Viridiplantae</taxon>
        <taxon>Streptophyta</taxon>
        <taxon>Embryophyta</taxon>
        <taxon>Tracheophyta</taxon>
        <taxon>Spermatophyta</taxon>
        <taxon>Magnoliopsida</taxon>
        <taxon>Proteales</taxon>
        <taxon>Nelumbonaceae</taxon>
        <taxon>Nelumbo</taxon>
    </lineage>
</organism>
<comment type="caution">
    <text evidence="1">The sequence shown here is derived from an EMBL/GenBank/DDBJ whole genome shotgun (WGS) entry which is preliminary data.</text>
</comment>
<evidence type="ECO:0000313" key="1">
    <source>
        <dbReference type="EMBL" id="DAD36326.1"/>
    </source>
</evidence>
<gene>
    <name evidence="1" type="ORF">HUJ06_006967</name>
</gene>
<dbReference type="Proteomes" id="UP000607653">
    <property type="component" value="Unassembled WGS sequence"/>
</dbReference>